<dbReference type="OrthoDB" id="1814561at2"/>
<dbReference type="KEGG" id="mdu:MDUV_24500"/>
<dbReference type="AlphaFoldDB" id="A0A7I7K0C0"/>
<protein>
    <submittedName>
        <fullName evidence="1">Uncharacterized protein</fullName>
    </submittedName>
</protein>
<evidence type="ECO:0000313" key="2">
    <source>
        <dbReference type="Proteomes" id="UP000467006"/>
    </source>
</evidence>
<sequence>MRIAKGPAVGIGGARTSLSLLTAGLIGYLAVIAAWPAVRERLPAGVRWFGAPNSAVTIAIVVGAMIALGVAMTRGSDRGRSEAPVAIVGGLAVATAVLGVASYWRCQDESHPDFFTPLLWTAALVKGGDPARALAGGTCPSPMPVALNVAQISALAALFTSVLGVGIALFRSRFDRLRTRMARSVTAVVGLDDDAAPLVAAAARTLRRASALVVITDSADGAPAARARAVGARVLALDVDAPESLVTVPIWHKLDRLYLLGPDPSTNLLRLRSITAHGGGQRQRIPLVVRIDDPWQAAAWRAQHFGGVHNRWAADTVGVYEVTARRLLDRIVAGPQVDRLLVCGSSRLTTALCADMLTRRLELEYSGEGRLPALHVVAADASEYRQDYEFASAQLGHPDRARDIVAVDEDPTAASLIDMARRGDPAATALILVESGPDVGTATRIAARLPHTVIHVHDPRADATHERVPVVGRLFTYRLSLDLPGGQAHDAWERAAALIHNRYVAESATVGPAAVPWRQLDEFYRESNRRQVRNALWMVEKIGGHTWNTWGEPFDGVTTAQLRELPAQDQLHALGFEKTTAEAMARAEHEDWCRFYRKHGWRYGPQRDDDAKVHDKLVDWSHIAADPTLLDAALRSLAATLTKLRELGYRSRPASNADWLPFRRTGAVVAEQRPTAWTWTAHDGSTMTAEPGDWEVRDESGGDSWSVRDDIFHATHRHLGGRRWRRLGTVLARPARDGETVHTLEGAITAPSRSWIVQGDHGDVWAVPHDEFQRRYERADQDRSNTRGK</sequence>
<evidence type="ECO:0000313" key="1">
    <source>
        <dbReference type="EMBL" id="BBX17590.1"/>
    </source>
</evidence>
<accession>A0A7I7K0C0</accession>
<dbReference type="InterPro" id="IPR003032">
    <property type="entry name" value="Ryanodine_rcpt"/>
</dbReference>
<organism evidence="1 2">
    <name type="scientific">Mycolicibacterium duvalii</name>
    <dbReference type="NCBI Taxonomy" id="39688"/>
    <lineage>
        <taxon>Bacteria</taxon>
        <taxon>Bacillati</taxon>
        <taxon>Actinomycetota</taxon>
        <taxon>Actinomycetes</taxon>
        <taxon>Mycobacteriales</taxon>
        <taxon>Mycobacteriaceae</taxon>
        <taxon>Mycolicibacterium</taxon>
    </lineage>
</organism>
<proteinExistence type="predicted"/>
<dbReference type="RefSeq" id="WP_098005932.1">
    <property type="nucleotide sequence ID" value="NZ_AP022563.1"/>
</dbReference>
<gene>
    <name evidence="1" type="ORF">MDUV_24500</name>
</gene>
<dbReference type="Pfam" id="PF02026">
    <property type="entry name" value="RyR"/>
    <property type="match status" value="1"/>
</dbReference>
<name>A0A7I7K0C0_9MYCO</name>
<keyword evidence="2" id="KW-1185">Reference proteome</keyword>
<dbReference type="Proteomes" id="UP000467006">
    <property type="component" value="Chromosome"/>
</dbReference>
<dbReference type="EMBL" id="AP022563">
    <property type="protein sequence ID" value="BBX17590.1"/>
    <property type="molecule type" value="Genomic_DNA"/>
</dbReference>
<dbReference type="Gene3D" id="6.20.350.10">
    <property type="match status" value="1"/>
</dbReference>
<reference evidence="1 2" key="1">
    <citation type="journal article" date="2019" name="Emerg. Microbes Infect.">
        <title>Comprehensive subspecies identification of 175 nontuberculous mycobacteria species based on 7547 genomic profiles.</title>
        <authorList>
            <person name="Matsumoto Y."/>
            <person name="Kinjo T."/>
            <person name="Motooka D."/>
            <person name="Nabeya D."/>
            <person name="Jung N."/>
            <person name="Uechi K."/>
            <person name="Horii T."/>
            <person name="Iida T."/>
            <person name="Fujita J."/>
            <person name="Nakamura S."/>
        </authorList>
    </citation>
    <scope>NUCLEOTIDE SEQUENCE [LARGE SCALE GENOMIC DNA]</scope>
    <source>
        <strain evidence="1 2">JCM 6396</strain>
    </source>
</reference>